<evidence type="ECO:0000259" key="2">
    <source>
        <dbReference type="Pfam" id="PF01048"/>
    </source>
</evidence>
<feature type="compositionally biased region" description="Basic and acidic residues" evidence="1">
    <location>
        <begin position="335"/>
        <end position="347"/>
    </location>
</feature>
<feature type="compositionally biased region" description="Pro residues" evidence="1">
    <location>
        <begin position="274"/>
        <end position="284"/>
    </location>
</feature>
<dbReference type="OrthoDB" id="44283at2"/>
<organism evidence="3 4">
    <name type="scientific">Glycomyces buryatensis</name>
    <dbReference type="NCBI Taxonomy" id="2570927"/>
    <lineage>
        <taxon>Bacteria</taxon>
        <taxon>Bacillati</taxon>
        <taxon>Actinomycetota</taxon>
        <taxon>Actinomycetes</taxon>
        <taxon>Glycomycetales</taxon>
        <taxon>Glycomycetaceae</taxon>
        <taxon>Glycomyces</taxon>
    </lineage>
</organism>
<dbReference type="Pfam" id="PF01048">
    <property type="entry name" value="PNP_UDP_1"/>
    <property type="match status" value="1"/>
</dbReference>
<evidence type="ECO:0000313" key="4">
    <source>
        <dbReference type="Proteomes" id="UP000308760"/>
    </source>
</evidence>
<dbReference type="PANTHER" id="PTHR46832">
    <property type="entry name" value="5'-METHYLTHIOADENOSINE/S-ADENOSYLHOMOCYSTEINE NUCLEOSIDASE"/>
    <property type="match status" value="1"/>
</dbReference>
<dbReference type="GO" id="GO:0008782">
    <property type="term" value="F:adenosylhomocysteine nucleosidase activity"/>
    <property type="evidence" value="ECO:0007669"/>
    <property type="project" value="TreeGrafter"/>
</dbReference>
<dbReference type="EMBL" id="STGY01000081">
    <property type="protein sequence ID" value="THV33946.1"/>
    <property type="molecule type" value="Genomic_DNA"/>
</dbReference>
<feature type="domain" description="Nucleoside phosphorylase" evidence="2">
    <location>
        <begin position="57"/>
        <end position="269"/>
    </location>
</feature>
<protein>
    <submittedName>
        <fullName evidence="3">5'-methylthioadenosine/S-adenosylhomocysteine nucleosidase</fullName>
    </submittedName>
</protein>
<feature type="region of interest" description="Disordered" evidence="1">
    <location>
        <begin position="273"/>
        <end position="295"/>
    </location>
</feature>
<dbReference type="GO" id="GO:0008930">
    <property type="term" value="F:methylthioadenosine nucleosidase activity"/>
    <property type="evidence" value="ECO:0007669"/>
    <property type="project" value="TreeGrafter"/>
</dbReference>
<dbReference type="GO" id="GO:0019284">
    <property type="term" value="P:L-methionine salvage from S-adenosylmethionine"/>
    <property type="evidence" value="ECO:0007669"/>
    <property type="project" value="TreeGrafter"/>
</dbReference>
<feature type="region of interest" description="Disordered" evidence="1">
    <location>
        <begin position="311"/>
        <end position="347"/>
    </location>
</feature>
<name>A0A4V4HQH8_9ACTN</name>
<accession>A0A4V4HQH8</accession>
<proteinExistence type="predicted"/>
<comment type="caution">
    <text evidence="3">The sequence shown here is derived from an EMBL/GenBank/DDBJ whole genome shotgun (WGS) entry which is preliminary data.</text>
</comment>
<keyword evidence="4" id="KW-1185">Reference proteome</keyword>
<evidence type="ECO:0000313" key="3">
    <source>
        <dbReference type="EMBL" id="THV33946.1"/>
    </source>
</evidence>
<dbReference type="GO" id="GO:0009116">
    <property type="term" value="P:nucleoside metabolic process"/>
    <property type="evidence" value="ECO:0007669"/>
    <property type="project" value="InterPro"/>
</dbReference>
<dbReference type="Gene3D" id="3.40.50.1580">
    <property type="entry name" value="Nucleoside phosphorylase domain"/>
    <property type="match status" value="1"/>
</dbReference>
<dbReference type="PANTHER" id="PTHR46832:SF1">
    <property type="entry name" value="5'-METHYLTHIOADENOSINE_S-ADENOSYLHOMOCYSTEINE NUCLEOSIDASE"/>
    <property type="match status" value="1"/>
</dbReference>
<dbReference type="InterPro" id="IPR000845">
    <property type="entry name" value="Nucleoside_phosphorylase_d"/>
</dbReference>
<evidence type="ECO:0000256" key="1">
    <source>
        <dbReference type="SAM" id="MobiDB-lite"/>
    </source>
</evidence>
<reference evidence="4" key="1">
    <citation type="submission" date="2019-04" db="EMBL/GenBank/DDBJ databases">
        <title>Nocardioides xinjiangensis sp. nov.</title>
        <authorList>
            <person name="Liu S."/>
        </authorList>
    </citation>
    <scope>NUCLEOTIDE SEQUENCE [LARGE SCALE GENOMIC DNA]</scope>
    <source>
        <strain evidence="4">18</strain>
    </source>
</reference>
<sequence length="347" mass="37182">MVLPDVPHTFTSRIRTHRITDYPMTELPTAAICTPLDLEYWALRDLLPRHRFTERTERGTAFAVTELQGRHSDWRLVLTLSGRRNADTAVAAERAIATWRPQVLLLVGIAGGLRGVSIGDVIAASSVYHYEPGQDTDAGRFTRVETLRASHGLSQQAQLIKDEWAGRLGLAPGETPPRVFHRPIAAGSQVVTGSKSDTAALIETHAGDAHGVETEGFGALAAAWPNAGVEAMVIRGVSDLLDDKNPAADQERQPRAARNAAAFALALVERLDPGPGPFLDPPAPGKREPSGPAQTTINYIGAIGDGADITVGAMGPNSNGRVVAGQYRQSPPRASRNDRERIEGDQP</sequence>
<dbReference type="AlphaFoldDB" id="A0A4V4HQH8"/>
<dbReference type="InterPro" id="IPR035994">
    <property type="entry name" value="Nucleoside_phosphorylase_sf"/>
</dbReference>
<gene>
    <name evidence="3" type="ORF">FAB82_24550</name>
</gene>
<dbReference type="GO" id="GO:0005829">
    <property type="term" value="C:cytosol"/>
    <property type="evidence" value="ECO:0007669"/>
    <property type="project" value="TreeGrafter"/>
</dbReference>
<dbReference type="Proteomes" id="UP000308760">
    <property type="component" value="Unassembled WGS sequence"/>
</dbReference>
<dbReference type="SUPFAM" id="SSF53167">
    <property type="entry name" value="Purine and uridine phosphorylases"/>
    <property type="match status" value="1"/>
</dbReference>
<reference evidence="3 4" key="2">
    <citation type="submission" date="2019-05" db="EMBL/GenBank/DDBJ databases">
        <title>Glycomyces buryatensis sp. nov.</title>
        <authorList>
            <person name="Nikitina E."/>
        </authorList>
    </citation>
    <scope>NUCLEOTIDE SEQUENCE [LARGE SCALE GENOMIC DNA]</scope>
    <source>
        <strain evidence="3 4">18</strain>
    </source>
</reference>